<evidence type="ECO:0000313" key="2">
    <source>
        <dbReference type="Proteomes" id="UP000245998"/>
    </source>
</evidence>
<reference evidence="1 2" key="1">
    <citation type="submission" date="2018-04" db="EMBL/GenBank/DDBJ databases">
        <title>Camelliibacillus theae gen. nov., sp. nov., isolated from Pu'er tea.</title>
        <authorList>
            <person name="Niu L."/>
        </authorList>
    </citation>
    <scope>NUCLEOTIDE SEQUENCE [LARGE SCALE GENOMIC DNA]</scope>
    <source>
        <strain evidence="1 2">T8</strain>
    </source>
</reference>
<sequence>MFSFCLSGCLYPEDRKAENQTPYEDQLSAVQKAVDEYQNSQGVLPILNRDEGTPIYQKYPIDFNRLIPRYIQEPPGNSFENGGVFQYVLVDVETNPTVKLIDLRIVEEIRNYQFQINQYKRENKYPPYEKIIDDNIFQLNHKELGFDSTPQVKSPITGNHLPFIINGQGELFVDYSQDLYQFLQEYDDKFQEGEDIRDILVKHSPFVPVFSVPYTVKDGEPVFLTK</sequence>
<dbReference type="EMBL" id="QCZG01000009">
    <property type="protein sequence ID" value="PWA12437.1"/>
    <property type="molecule type" value="Genomic_DNA"/>
</dbReference>
<name>A0A2U1K4I5_9BACI</name>
<organism evidence="1 2">
    <name type="scientific">Pueribacillus theae</name>
    <dbReference type="NCBI Taxonomy" id="2171751"/>
    <lineage>
        <taxon>Bacteria</taxon>
        <taxon>Bacillati</taxon>
        <taxon>Bacillota</taxon>
        <taxon>Bacilli</taxon>
        <taxon>Bacillales</taxon>
        <taxon>Bacillaceae</taxon>
        <taxon>Pueribacillus</taxon>
    </lineage>
</organism>
<comment type="caution">
    <text evidence="1">The sequence shown here is derived from an EMBL/GenBank/DDBJ whole genome shotgun (WGS) entry which is preliminary data.</text>
</comment>
<evidence type="ECO:0000313" key="1">
    <source>
        <dbReference type="EMBL" id="PWA12437.1"/>
    </source>
</evidence>
<dbReference type="OrthoDB" id="2449131at2"/>
<gene>
    <name evidence="1" type="ORF">DCC39_06150</name>
</gene>
<dbReference type="Proteomes" id="UP000245998">
    <property type="component" value="Unassembled WGS sequence"/>
</dbReference>
<proteinExistence type="predicted"/>
<dbReference type="AlphaFoldDB" id="A0A2U1K4I5"/>
<evidence type="ECO:0008006" key="3">
    <source>
        <dbReference type="Google" id="ProtNLM"/>
    </source>
</evidence>
<protein>
    <recommendedName>
        <fullName evidence="3">ABC transporter periplasmic binding protein yphF</fullName>
    </recommendedName>
</protein>
<keyword evidence="2" id="KW-1185">Reference proteome</keyword>
<accession>A0A2U1K4I5</accession>